<evidence type="ECO:0000313" key="2">
    <source>
        <dbReference type="Proteomes" id="UP000398217"/>
    </source>
</evidence>
<protein>
    <submittedName>
        <fullName evidence="1">Uncharacterized protein</fullName>
    </submittedName>
</protein>
<dbReference type="RefSeq" id="WP_155285665.1">
    <property type="nucleotide sequence ID" value="NZ_BLBC01000019.1"/>
</dbReference>
<reference evidence="2" key="1">
    <citation type="journal article" date="2020" name="Int. J. Syst. Evol. Microbiol.">
        <title>Capnocytophaga felis sp. nov. isolated from the feline oral cavity.</title>
        <authorList>
            <person name="Suzuki M."/>
            <person name="Umeda K."/>
            <person name="Kimura M."/>
            <person name="Imaoka K."/>
            <person name="Morikawa S."/>
            <person name="Maeda K."/>
        </authorList>
    </citation>
    <scope>NUCLEOTIDE SEQUENCE [LARGE SCALE GENOMIC DNA]</scope>
    <source>
        <strain evidence="2">KC07070</strain>
    </source>
</reference>
<proteinExistence type="predicted"/>
<dbReference type="AlphaFoldDB" id="A0A5M4BBU1"/>
<dbReference type="Proteomes" id="UP000398217">
    <property type="component" value="Unassembled WGS sequence"/>
</dbReference>
<accession>A0A5M4BBU1</accession>
<comment type="caution">
    <text evidence="1">The sequence shown here is derived from an EMBL/GenBank/DDBJ whole genome shotgun (WGS) entry which is preliminary data.</text>
</comment>
<dbReference type="OrthoDB" id="880022at2"/>
<keyword evidence="2" id="KW-1185">Reference proteome</keyword>
<evidence type="ECO:0000313" key="1">
    <source>
        <dbReference type="EMBL" id="GET47048.1"/>
    </source>
</evidence>
<gene>
    <name evidence="1" type="ORF">RCZ01_23500</name>
</gene>
<dbReference type="EMBL" id="BLBC01000019">
    <property type="protein sequence ID" value="GET47048.1"/>
    <property type="molecule type" value="Genomic_DNA"/>
</dbReference>
<name>A0A5M4BBU1_9FLAO</name>
<organism evidence="1 2">
    <name type="scientific">Capnocytophaga felis</name>
    <dbReference type="NCBI Taxonomy" id="2267611"/>
    <lineage>
        <taxon>Bacteria</taxon>
        <taxon>Pseudomonadati</taxon>
        <taxon>Bacteroidota</taxon>
        <taxon>Flavobacteriia</taxon>
        <taxon>Flavobacteriales</taxon>
        <taxon>Flavobacteriaceae</taxon>
        <taxon>Capnocytophaga</taxon>
    </lineage>
</organism>
<sequence length="245" mass="28450">MKHNKLLIITICFFVSLTNAQNKNCKIRDIIEATKPYDAYNNKYAELLPSKIDEKEIDVSILLQKVDFLGFIGKNKKRLQINFHSVQKTENKSVYQVRGNTIVGKNDVDFEGIICVEKVFSFSFFSFGVDDFFKGKVKDQGVIIANYEFKEDVNRSSTGVFQGKLLIRWYVNEKDQFLYDDIEDDSDSYFNNAFLGTWTSYKTGKVQQCNWGQYRIPCSGDLDIGAAEFSPNKKYYKYGWEDYKP</sequence>